<proteinExistence type="predicted"/>
<organism evidence="1 2">
    <name type="scientific">Bimuria novae-zelandiae CBS 107.79</name>
    <dbReference type="NCBI Taxonomy" id="1447943"/>
    <lineage>
        <taxon>Eukaryota</taxon>
        <taxon>Fungi</taxon>
        <taxon>Dikarya</taxon>
        <taxon>Ascomycota</taxon>
        <taxon>Pezizomycotina</taxon>
        <taxon>Dothideomycetes</taxon>
        <taxon>Pleosporomycetidae</taxon>
        <taxon>Pleosporales</taxon>
        <taxon>Massarineae</taxon>
        <taxon>Didymosphaeriaceae</taxon>
        <taxon>Bimuria</taxon>
    </lineage>
</organism>
<sequence>MSSNGISIPPFYIPALTALLERFAFNYERTRAVFRLLDIQFCHTQSVWYSEPSTYREELFWSDVFDTEIFEDLDEFHTTSTPDGELRAENKITDEIVREAWLEHREEFLESLRDQIPMEHLVALAGLAGGDDEEDEDTSAVKEYFVNYTEWPQCRTAEVELPDAPEPPVGYNRSLTQLLQNLATDTQQGTGSAVCSVMDVGHVLKEVFFLVHHARLAITTCMEDECFWDVEYSVDEFDPIGGLKCRIVNIIMGPYQNRLGDPNSLVPEHVRRVLASGLPVSTAFNALPGLDEHFRPGSVSQKDREWLGNLEVTAGQEILKGAPVHLNHMLFGEGIKMFLLKTAPHLGKLLEVFRPDN</sequence>
<keyword evidence="2" id="KW-1185">Reference proteome</keyword>
<dbReference type="Proteomes" id="UP000800036">
    <property type="component" value="Unassembled WGS sequence"/>
</dbReference>
<evidence type="ECO:0000313" key="1">
    <source>
        <dbReference type="EMBL" id="KAF1976520.1"/>
    </source>
</evidence>
<dbReference type="AlphaFoldDB" id="A0A6A5VIR8"/>
<gene>
    <name evidence="1" type="ORF">BU23DRAFT_565685</name>
</gene>
<reference evidence="1" key="1">
    <citation type="journal article" date="2020" name="Stud. Mycol.">
        <title>101 Dothideomycetes genomes: a test case for predicting lifestyles and emergence of pathogens.</title>
        <authorList>
            <person name="Haridas S."/>
            <person name="Albert R."/>
            <person name="Binder M."/>
            <person name="Bloem J."/>
            <person name="Labutti K."/>
            <person name="Salamov A."/>
            <person name="Andreopoulos B."/>
            <person name="Baker S."/>
            <person name="Barry K."/>
            <person name="Bills G."/>
            <person name="Bluhm B."/>
            <person name="Cannon C."/>
            <person name="Castanera R."/>
            <person name="Culley D."/>
            <person name="Daum C."/>
            <person name="Ezra D."/>
            <person name="Gonzalez J."/>
            <person name="Henrissat B."/>
            <person name="Kuo A."/>
            <person name="Liang C."/>
            <person name="Lipzen A."/>
            <person name="Lutzoni F."/>
            <person name="Magnuson J."/>
            <person name="Mondo S."/>
            <person name="Nolan M."/>
            <person name="Ohm R."/>
            <person name="Pangilinan J."/>
            <person name="Park H.-J."/>
            <person name="Ramirez L."/>
            <person name="Alfaro M."/>
            <person name="Sun H."/>
            <person name="Tritt A."/>
            <person name="Yoshinaga Y."/>
            <person name="Zwiers L.-H."/>
            <person name="Turgeon B."/>
            <person name="Goodwin S."/>
            <person name="Spatafora J."/>
            <person name="Crous P."/>
            <person name="Grigoriev I."/>
        </authorList>
    </citation>
    <scope>NUCLEOTIDE SEQUENCE</scope>
    <source>
        <strain evidence="1">CBS 107.79</strain>
    </source>
</reference>
<dbReference type="EMBL" id="ML976666">
    <property type="protein sequence ID" value="KAF1976520.1"/>
    <property type="molecule type" value="Genomic_DNA"/>
</dbReference>
<dbReference type="OrthoDB" id="10587850at2759"/>
<protein>
    <submittedName>
        <fullName evidence="1">Uncharacterized protein</fullName>
    </submittedName>
</protein>
<evidence type="ECO:0000313" key="2">
    <source>
        <dbReference type="Proteomes" id="UP000800036"/>
    </source>
</evidence>
<accession>A0A6A5VIR8</accession>
<name>A0A6A5VIR8_9PLEO</name>